<dbReference type="SUPFAM" id="SSF54626">
    <property type="entry name" value="Chalcone isomerase"/>
    <property type="match status" value="1"/>
</dbReference>
<keyword evidence="8" id="KW-0496">Mitochondrion</keyword>
<evidence type="ECO:0000256" key="3">
    <source>
        <dbReference type="ARBA" id="ARBA00020213"/>
    </source>
</evidence>
<comment type="subcellular location">
    <subcellularLocation>
        <location evidence="1">Mitochondrion membrane</location>
        <topology evidence="1">Single-pass membrane protein</topology>
    </subcellularLocation>
</comment>
<accession>A0A1C7MS67</accession>
<dbReference type="PANTHER" id="PTHR13032:SF6">
    <property type="entry name" value="MITOCHONDRIAL IMPORT INNER MEMBRANE TRANSLOCASE SUBUNIT TIM21"/>
    <property type="match status" value="1"/>
</dbReference>
<feature type="domain" description="Chalcone isomerase" evidence="11">
    <location>
        <begin position="93"/>
        <end position="135"/>
    </location>
</feature>
<comment type="caution">
    <text evidence="12">The sequence shown here is derived from an EMBL/GenBank/DDBJ whole genome shotgun (WGS) entry which is preliminary data.</text>
</comment>
<dbReference type="GO" id="GO:0030150">
    <property type="term" value="P:protein import into mitochondrial matrix"/>
    <property type="evidence" value="ECO:0007669"/>
    <property type="project" value="InterPro"/>
</dbReference>
<dbReference type="InterPro" id="IPR013261">
    <property type="entry name" value="Tim21"/>
</dbReference>
<dbReference type="InterPro" id="IPR036298">
    <property type="entry name" value="Chalcone_isomerase_sf"/>
</dbReference>
<dbReference type="STRING" id="5627.A0A1C7MS67"/>
<evidence type="ECO:0000313" key="12">
    <source>
        <dbReference type="EMBL" id="OBZ79731.1"/>
    </source>
</evidence>
<evidence type="ECO:0000256" key="1">
    <source>
        <dbReference type="ARBA" id="ARBA00004304"/>
    </source>
</evidence>
<dbReference type="OrthoDB" id="436405at2759"/>
<gene>
    <name evidence="12" type="primary">tim21</name>
    <name evidence="12" type="ORF">A0H81_00501</name>
</gene>
<dbReference type="AlphaFoldDB" id="A0A1C7MS67"/>
<evidence type="ECO:0000259" key="11">
    <source>
        <dbReference type="Pfam" id="PF16035"/>
    </source>
</evidence>
<dbReference type="InterPro" id="IPR016087">
    <property type="entry name" value="Chalcone_isomerase"/>
</dbReference>
<sequence>MASPKYSHHLVGNLHLDAQPLSDTEEETFSDPATSIAFPTTLRIPSKTPLPTFTLIGVGVRTVSFLGIKVYSVGFYADLTSPNLTIPKSASPEEKIEHLVRNGACVLRIVPTRSTSYSHLRDGFVRAMQARMQLCRKQGDGLSPPLKNGKALRATARTTNFAVILFGAGLSVVLIYALTSELFSKNSPTVLYGKACELIKASPKATKYLGEPLVFHNQPPSTVRPRHRNHYVSSQLFRDSAGREHMLMNFYVQGHRPGSEPPSTSESESYLSSAFRRAKESVSALADMSLDDIVQSAKEHADNVFEAARQRFRFLSGDAVPPLPLPAAPKEDVKEKKKEGGWMSGFTGLFSGIKGVARTAAQSDSSDGQLYSEGEVHADLVMNDQGYFEFRYLLIDIPNSNTKTLGGYLSNGQTVCGRLNL</sequence>
<dbReference type="Proteomes" id="UP000092993">
    <property type="component" value="Unassembled WGS sequence"/>
</dbReference>
<evidence type="ECO:0000256" key="7">
    <source>
        <dbReference type="ARBA" id="ARBA00022989"/>
    </source>
</evidence>
<keyword evidence="13" id="KW-1185">Reference proteome</keyword>
<dbReference type="PANTHER" id="PTHR13032">
    <property type="entry name" value="MITOCHONDRIAL IMPORT INNER MEMBRANE TRANSLOCASE SUBUNIT TIM21"/>
    <property type="match status" value="1"/>
</dbReference>
<dbReference type="GO" id="GO:0016872">
    <property type="term" value="F:intramolecular lyase activity"/>
    <property type="evidence" value="ECO:0007669"/>
    <property type="project" value="InterPro"/>
</dbReference>
<evidence type="ECO:0000313" key="13">
    <source>
        <dbReference type="Proteomes" id="UP000092993"/>
    </source>
</evidence>
<proteinExistence type="inferred from homology"/>
<name>A0A1C7MS67_GRIFR</name>
<dbReference type="Pfam" id="PF08294">
    <property type="entry name" value="TIM21"/>
    <property type="match status" value="1"/>
</dbReference>
<protein>
    <recommendedName>
        <fullName evidence="4">Mitochondrial import inner membrane translocase subunit TIM21</fullName>
    </recommendedName>
    <alternativeName>
        <fullName evidence="3">Mitochondrial import inner membrane translocase subunit Tim21</fullName>
    </alternativeName>
</protein>
<evidence type="ECO:0000256" key="10">
    <source>
        <dbReference type="SAM" id="Phobius"/>
    </source>
</evidence>
<keyword evidence="6" id="KW-0809">Transit peptide</keyword>
<keyword evidence="5 10" id="KW-0812">Transmembrane</keyword>
<dbReference type="EMBL" id="LUGG01000001">
    <property type="protein sequence ID" value="OBZ79731.1"/>
    <property type="molecule type" value="Genomic_DNA"/>
</dbReference>
<dbReference type="InterPro" id="IPR038552">
    <property type="entry name" value="Tim21_IMS_sf"/>
</dbReference>
<evidence type="ECO:0000256" key="9">
    <source>
        <dbReference type="ARBA" id="ARBA00023136"/>
    </source>
</evidence>
<evidence type="ECO:0000256" key="4">
    <source>
        <dbReference type="ARBA" id="ARBA00020726"/>
    </source>
</evidence>
<dbReference type="Gene3D" id="3.50.70.10">
    <property type="match status" value="1"/>
</dbReference>
<evidence type="ECO:0000256" key="5">
    <source>
        <dbReference type="ARBA" id="ARBA00022692"/>
    </source>
</evidence>
<dbReference type="Pfam" id="PF16035">
    <property type="entry name" value="Chalcone_2"/>
    <property type="match status" value="2"/>
</dbReference>
<dbReference type="InterPro" id="IPR016088">
    <property type="entry name" value="Chalcone_isomerase_3-sand"/>
</dbReference>
<comment type="similarity">
    <text evidence="2">Belongs to the TIM21 family.</text>
</comment>
<evidence type="ECO:0000256" key="6">
    <source>
        <dbReference type="ARBA" id="ARBA00022946"/>
    </source>
</evidence>
<dbReference type="GO" id="GO:0005744">
    <property type="term" value="C:TIM23 mitochondrial import inner membrane translocase complex"/>
    <property type="evidence" value="ECO:0007669"/>
    <property type="project" value="InterPro"/>
</dbReference>
<evidence type="ECO:0000256" key="8">
    <source>
        <dbReference type="ARBA" id="ARBA00023128"/>
    </source>
</evidence>
<keyword evidence="9 10" id="KW-0472">Membrane</keyword>
<organism evidence="12 13">
    <name type="scientific">Grifola frondosa</name>
    <name type="common">Maitake</name>
    <name type="synonym">Polyporus frondosus</name>
    <dbReference type="NCBI Taxonomy" id="5627"/>
    <lineage>
        <taxon>Eukaryota</taxon>
        <taxon>Fungi</taxon>
        <taxon>Dikarya</taxon>
        <taxon>Basidiomycota</taxon>
        <taxon>Agaricomycotina</taxon>
        <taxon>Agaricomycetes</taxon>
        <taxon>Polyporales</taxon>
        <taxon>Grifolaceae</taxon>
        <taxon>Grifola</taxon>
    </lineage>
</organism>
<keyword evidence="7 10" id="KW-1133">Transmembrane helix</keyword>
<feature type="domain" description="Chalcone isomerase" evidence="11">
    <location>
        <begin position="52"/>
        <end position="78"/>
    </location>
</feature>
<evidence type="ECO:0000256" key="2">
    <source>
        <dbReference type="ARBA" id="ARBA00010867"/>
    </source>
</evidence>
<feature type="transmembrane region" description="Helical" evidence="10">
    <location>
        <begin position="160"/>
        <end position="178"/>
    </location>
</feature>
<dbReference type="Gene3D" id="3.10.450.320">
    <property type="entry name" value="Mitochondrial import inner membrane translocase subunit Tim21"/>
    <property type="match status" value="1"/>
</dbReference>
<reference evidence="12 13" key="1">
    <citation type="submission" date="2016-03" db="EMBL/GenBank/DDBJ databases">
        <title>Whole genome sequencing of Grifola frondosa 9006-11.</title>
        <authorList>
            <person name="Min B."/>
            <person name="Park H."/>
            <person name="Kim J.-G."/>
            <person name="Cho H."/>
            <person name="Oh Y.-L."/>
            <person name="Kong W.-S."/>
            <person name="Choi I.-G."/>
        </authorList>
    </citation>
    <scope>NUCLEOTIDE SEQUENCE [LARGE SCALE GENOMIC DNA]</scope>
    <source>
        <strain evidence="12 13">9006-11</strain>
    </source>
</reference>